<dbReference type="STRING" id="426703.SAMN04488100_14314"/>
<keyword evidence="2" id="KW-0560">Oxidoreductase</keyword>
<gene>
    <name evidence="5" type="ORF">APU01nite_22220</name>
    <name evidence="6" type="ORF">SAMN04488100_14314</name>
</gene>
<dbReference type="Pfam" id="PF01370">
    <property type="entry name" value="Epimerase"/>
    <property type="match status" value="1"/>
</dbReference>
<reference evidence="6 7" key="1">
    <citation type="submission" date="2016-10" db="EMBL/GenBank/DDBJ databases">
        <authorList>
            <person name="de Groot N.N."/>
        </authorList>
    </citation>
    <scope>NUCLEOTIDE SEQUENCE [LARGE SCALE GENOMIC DNA]</scope>
    <source>
        <strain evidence="6 7">DSM 19182</strain>
    </source>
</reference>
<dbReference type="SUPFAM" id="SSF51735">
    <property type="entry name" value="NAD(P)-binding Rossmann-fold domains"/>
    <property type="match status" value="1"/>
</dbReference>
<dbReference type="OrthoDB" id="9779902at2"/>
<comment type="similarity">
    <text evidence="1">Belongs to the NAD(P)-dependent epimerase/dehydratase family.</text>
</comment>
<protein>
    <submittedName>
        <fullName evidence="5">TDP-glucose-4,6-dehydratase</fullName>
    </submittedName>
    <submittedName>
        <fullName evidence="6">Uronate dehydrogenase</fullName>
    </submittedName>
</protein>
<evidence type="ECO:0000256" key="2">
    <source>
        <dbReference type="ARBA" id="ARBA00023002"/>
    </source>
</evidence>
<dbReference type="RefSeq" id="WP_091489787.1">
    <property type="nucleotide sequence ID" value="NZ_BJUX01000037.1"/>
</dbReference>
<evidence type="ECO:0000256" key="3">
    <source>
        <dbReference type="ARBA" id="ARBA00023027"/>
    </source>
</evidence>
<evidence type="ECO:0000259" key="4">
    <source>
        <dbReference type="Pfam" id="PF01370"/>
    </source>
</evidence>
<dbReference type="InterPro" id="IPR036291">
    <property type="entry name" value="NAD(P)-bd_dom_sf"/>
</dbReference>
<dbReference type="Gene3D" id="3.40.50.720">
    <property type="entry name" value="NAD(P)-binding Rossmann-like Domain"/>
    <property type="match status" value="1"/>
</dbReference>
<dbReference type="Proteomes" id="UP000198548">
    <property type="component" value="Unassembled WGS sequence"/>
</dbReference>
<dbReference type="AlphaFoldDB" id="A0A1H7X0P1"/>
<keyword evidence="8" id="KW-1185">Reference proteome</keyword>
<dbReference type="PANTHER" id="PTHR43103:SF5">
    <property type="entry name" value="4-EPIMERASE, PUTATIVE (AFU_ORTHOLOGUE AFUA_7G00360)-RELATED"/>
    <property type="match status" value="1"/>
</dbReference>
<evidence type="ECO:0000313" key="6">
    <source>
        <dbReference type="EMBL" id="SEM27420.1"/>
    </source>
</evidence>
<evidence type="ECO:0000313" key="5">
    <source>
        <dbReference type="EMBL" id="GEK90183.1"/>
    </source>
</evidence>
<dbReference type="PANTHER" id="PTHR43103">
    <property type="entry name" value="NUCLEOSIDE-DIPHOSPHATE-SUGAR EPIMERASE"/>
    <property type="match status" value="1"/>
</dbReference>
<keyword evidence="3" id="KW-0520">NAD</keyword>
<evidence type="ECO:0000313" key="7">
    <source>
        <dbReference type="Proteomes" id="UP000198548"/>
    </source>
</evidence>
<dbReference type="GO" id="GO:0016491">
    <property type="term" value="F:oxidoreductase activity"/>
    <property type="evidence" value="ECO:0007669"/>
    <property type="project" value="UniProtKB-KW"/>
</dbReference>
<reference evidence="5 8" key="2">
    <citation type="submission" date="2019-07" db="EMBL/GenBank/DDBJ databases">
        <title>Whole genome shotgun sequence of Alkalibacterium putridalgicola NBRC 103243.</title>
        <authorList>
            <person name="Hosoyama A."/>
            <person name="Uohara A."/>
            <person name="Ohji S."/>
            <person name="Ichikawa N."/>
        </authorList>
    </citation>
    <scope>NUCLEOTIDE SEQUENCE [LARGE SCALE GENOMIC DNA]</scope>
    <source>
        <strain evidence="5 8">NBRC 103243</strain>
    </source>
</reference>
<accession>A0A1H7X0P1</accession>
<dbReference type="Proteomes" id="UP000321425">
    <property type="component" value="Unassembled WGS sequence"/>
</dbReference>
<proteinExistence type="inferred from homology"/>
<organism evidence="6 7">
    <name type="scientific">Alkalibacterium putridalgicola</name>
    <dbReference type="NCBI Taxonomy" id="426703"/>
    <lineage>
        <taxon>Bacteria</taxon>
        <taxon>Bacillati</taxon>
        <taxon>Bacillota</taxon>
        <taxon>Bacilli</taxon>
        <taxon>Lactobacillales</taxon>
        <taxon>Carnobacteriaceae</taxon>
        <taxon>Alkalibacterium</taxon>
    </lineage>
</organism>
<dbReference type="InterPro" id="IPR001509">
    <property type="entry name" value="Epimerase_deHydtase"/>
</dbReference>
<evidence type="ECO:0000313" key="8">
    <source>
        <dbReference type="Proteomes" id="UP000321425"/>
    </source>
</evidence>
<name>A0A1H7X0P1_9LACT</name>
<dbReference type="EMBL" id="FOBL01000043">
    <property type="protein sequence ID" value="SEM27420.1"/>
    <property type="molecule type" value="Genomic_DNA"/>
</dbReference>
<evidence type="ECO:0000256" key="1">
    <source>
        <dbReference type="ARBA" id="ARBA00007637"/>
    </source>
</evidence>
<feature type="domain" description="NAD-dependent epimerase/dehydratase" evidence="4">
    <location>
        <begin position="6"/>
        <end position="165"/>
    </location>
</feature>
<sequence length="245" mass="27453">MQQKLVITGAAGRIGSSLAEGFKESGHLVLADKDMDKLDELKGENRTLFELDILDKASCLEVCKGADAVIHLAANPSPSSTFDEVKSINMDGTYNMMSAAHEQGCRRFIFASSIHAVKGYLKDEQVKTTSPVRPLDFYGVSKVFGEALGNYYGYQTDMEVIAIRIGGFRSLEHLKAQEKEPEPYQRSSYISERDMVQLIKRCVETDLERPFEIVHGVSDNQFKFLDLSDTREKVGYQPQDNGFTF</sequence>
<dbReference type="EMBL" id="BJUX01000037">
    <property type="protein sequence ID" value="GEK90183.1"/>
    <property type="molecule type" value="Genomic_DNA"/>
</dbReference>